<comment type="similarity">
    <text evidence="1">Belongs to the HAD-like hydrolase superfamily. SerB family.</text>
</comment>
<dbReference type="InterPro" id="IPR036412">
    <property type="entry name" value="HAD-like_sf"/>
</dbReference>
<keyword evidence="4" id="KW-0460">Magnesium</keyword>
<dbReference type="InterPro" id="IPR006385">
    <property type="entry name" value="HAD_hydro_SerB1"/>
</dbReference>
<evidence type="ECO:0000256" key="3">
    <source>
        <dbReference type="ARBA" id="ARBA00022801"/>
    </source>
</evidence>
<gene>
    <name evidence="5" type="ORF">D5R93_12140</name>
</gene>
<dbReference type="Proteomes" id="UP000273001">
    <property type="component" value="Chromosome"/>
</dbReference>
<dbReference type="EMBL" id="CP032514">
    <property type="protein sequence ID" value="AYD90561.1"/>
    <property type="molecule type" value="Genomic_DNA"/>
</dbReference>
<dbReference type="InterPro" id="IPR023214">
    <property type="entry name" value="HAD_sf"/>
</dbReference>
<dbReference type="PANTHER" id="PTHR43344:SF13">
    <property type="entry name" value="PHOSPHATASE RV3661-RELATED"/>
    <property type="match status" value="1"/>
</dbReference>
<proteinExistence type="inferred from homology"/>
<keyword evidence="2" id="KW-0479">Metal-binding</keyword>
<protein>
    <submittedName>
        <fullName evidence="5">HAD-IB family hydrolase</fullName>
    </submittedName>
</protein>
<evidence type="ECO:0000256" key="1">
    <source>
        <dbReference type="ARBA" id="ARBA00009184"/>
    </source>
</evidence>
<dbReference type="Gene3D" id="1.20.1440.100">
    <property type="entry name" value="SG protein - dephosphorylation function"/>
    <property type="match status" value="1"/>
</dbReference>
<keyword evidence="3 5" id="KW-0378">Hydrolase</keyword>
<keyword evidence="6" id="KW-1185">Reference proteome</keyword>
<dbReference type="RefSeq" id="WP_119835504.1">
    <property type="nucleotide sequence ID" value="NZ_CP032514.1"/>
</dbReference>
<dbReference type="GO" id="GO:0016787">
    <property type="term" value="F:hydrolase activity"/>
    <property type="evidence" value="ECO:0007669"/>
    <property type="project" value="UniProtKB-KW"/>
</dbReference>
<dbReference type="NCBIfam" id="TIGR01488">
    <property type="entry name" value="HAD-SF-IB"/>
    <property type="match status" value="1"/>
</dbReference>
<sequence length="282" mass="30321">MSPTSSVTPEQDTGRPAAYFDLDKTILATSTAFALSTPMHRSGLLSTVALARGVVAQLPYLLIGAGASRTNRLMDRLATLTAGVPRRRLQEVVEGALATAIEPAVYAEALDLIAGHRQAGHDVVVVSASLAEIVEPVARVLGADRAVATTLEVDADGRFTGRIRRRLLHEEKSRALMEDAQTHGVDLTRSWAYSDSSSDEPMLTAVGHPVAVNPDRSLRRLAESRGWPVRDFERPVTLRTTWQSRWPALPRPRGPLPSALAGSLCVLATAGTTAWLVARRPG</sequence>
<dbReference type="Pfam" id="PF12710">
    <property type="entry name" value="HAD"/>
    <property type="match status" value="1"/>
</dbReference>
<organism evidence="5 6">
    <name type="scientific">Actinomyces lilanjuaniae</name>
    <dbReference type="NCBI Taxonomy" id="2321394"/>
    <lineage>
        <taxon>Bacteria</taxon>
        <taxon>Bacillati</taxon>
        <taxon>Actinomycetota</taxon>
        <taxon>Actinomycetes</taxon>
        <taxon>Actinomycetales</taxon>
        <taxon>Actinomycetaceae</taxon>
        <taxon>Actinomyces</taxon>
    </lineage>
</organism>
<reference evidence="5 6" key="1">
    <citation type="submission" date="2018-09" db="EMBL/GenBank/DDBJ databases">
        <authorList>
            <person name="Li J."/>
        </authorList>
    </citation>
    <scope>NUCLEOTIDE SEQUENCE [LARGE SCALE GENOMIC DNA]</scope>
    <source>
        <strain evidence="5 6">2129</strain>
    </source>
</reference>
<evidence type="ECO:0000256" key="4">
    <source>
        <dbReference type="ARBA" id="ARBA00022842"/>
    </source>
</evidence>
<dbReference type="CDD" id="cd02612">
    <property type="entry name" value="HAD_PGPPase"/>
    <property type="match status" value="1"/>
</dbReference>
<name>A0ABN5PU76_9ACTO</name>
<dbReference type="Gene3D" id="3.40.50.1000">
    <property type="entry name" value="HAD superfamily/HAD-like"/>
    <property type="match status" value="1"/>
</dbReference>
<evidence type="ECO:0000313" key="6">
    <source>
        <dbReference type="Proteomes" id="UP000273001"/>
    </source>
</evidence>
<dbReference type="SUPFAM" id="SSF56784">
    <property type="entry name" value="HAD-like"/>
    <property type="match status" value="1"/>
</dbReference>
<dbReference type="InterPro" id="IPR050582">
    <property type="entry name" value="HAD-like_SerB"/>
</dbReference>
<dbReference type="PANTHER" id="PTHR43344">
    <property type="entry name" value="PHOSPHOSERINE PHOSPHATASE"/>
    <property type="match status" value="1"/>
</dbReference>
<dbReference type="NCBIfam" id="TIGR01490">
    <property type="entry name" value="HAD-SF-IB-hyp1"/>
    <property type="match status" value="1"/>
</dbReference>
<evidence type="ECO:0000313" key="5">
    <source>
        <dbReference type="EMBL" id="AYD90561.1"/>
    </source>
</evidence>
<accession>A0ABN5PU76</accession>
<evidence type="ECO:0000256" key="2">
    <source>
        <dbReference type="ARBA" id="ARBA00022723"/>
    </source>
</evidence>